<evidence type="ECO:0000313" key="1">
    <source>
        <dbReference type="EMBL" id="ANI16791.1"/>
    </source>
</evidence>
<dbReference type="InterPro" id="IPR027417">
    <property type="entry name" value="P-loop_NTPase"/>
</dbReference>
<evidence type="ECO:0000313" key="2">
    <source>
        <dbReference type="Proteomes" id="UP000077748"/>
    </source>
</evidence>
<dbReference type="SUPFAM" id="SSF52540">
    <property type="entry name" value="P-loop containing nucleoside triphosphate hydrolases"/>
    <property type="match status" value="1"/>
</dbReference>
<proteinExistence type="predicted"/>
<dbReference type="Proteomes" id="UP000077748">
    <property type="component" value="Chromosome"/>
</dbReference>
<dbReference type="RefSeq" id="WP_064584044.1">
    <property type="nucleotide sequence ID" value="NZ_CP015878.1"/>
</dbReference>
<dbReference type="EMBL" id="CP015878">
    <property type="protein sequence ID" value="ANI16791.1"/>
    <property type="molecule type" value="Genomic_DNA"/>
</dbReference>
<accession>A0A1A9KH94</accession>
<organism evidence="1 2">
    <name type="scientific">Pseudomonas citronellolis</name>
    <dbReference type="NCBI Taxonomy" id="53408"/>
    <lineage>
        <taxon>Bacteria</taxon>
        <taxon>Pseudomonadati</taxon>
        <taxon>Pseudomonadota</taxon>
        <taxon>Gammaproteobacteria</taxon>
        <taxon>Pseudomonadales</taxon>
        <taxon>Pseudomonadaceae</taxon>
        <taxon>Pseudomonas</taxon>
    </lineage>
</organism>
<dbReference type="AlphaFoldDB" id="A0A1A9KH94"/>
<gene>
    <name evidence="1" type="ORF">A9C11_23710</name>
</gene>
<name>A0A1A9KH94_9PSED</name>
<dbReference type="GO" id="GO:0016301">
    <property type="term" value="F:kinase activity"/>
    <property type="evidence" value="ECO:0007669"/>
    <property type="project" value="UniProtKB-KW"/>
</dbReference>
<dbReference type="Gene3D" id="3.40.50.300">
    <property type="entry name" value="P-loop containing nucleotide triphosphate hydrolases"/>
    <property type="match status" value="1"/>
</dbReference>
<dbReference type="Pfam" id="PF21448">
    <property type="entry name" value="DNMK"/>
    <property type="match status" value="2"/>
</dbReference>
<sequence>MKTILIGLTGRARSGKDTAANYLAAQFGLLIYALASPLKLALLDMLNLPAAALEGAAKEQPLPWLGKSPRELMQLLGTEWGRNLVHPQLWLMLAEMNLANHLEASPQARGFVISDVRFDNEADWIRAKGGVVVHLRRPDATAVAAHSSESGVTLRDGDLFVVNDGDLADLYRALDDVTLALQLRAPNAA</sequence>
<keyword evidence="1" id="KW-0418">Kinase</keyword>
<reference evidence="1 2" key="1">
    <citation type="submission" date="2016-05" db="EMBL/GenBank/DDBJ databases">
        <title>Genome Sequence of Pseudomonas citronellolis Strain SJTE-3, an Estrogens and Persistent Organic Pollutants degradation strain.</title>
        <authorList>
            <person name="Liang R."/>
        </authorList>
    </citation>
    <scope>NUCLEOTIDE SEQUENCE [LARGE SCALE GENOMIC DNA]</scope>
    <source>
        <strain evidence="1 2">SJTE-3</strain>
    </source>
</reference>
<dbReference type="InterPro" id="IPR048444">
    <property type="entry name" value="DNMK"/>
</dbReference>
<keyword evidence="1" id="KW-0808">Transferase</keyword>
<protein>
    <submittedName>
        <fullName evidence="1">Deoxynucleotide monophosphate kinase</fullName>
    </submittedName>
</protein>